<evidence type="ECO:0000313" key="1">
    <source>
        <dbReference type="EMBL" id="SFL23142.1"/>
    </source>
</evidence>
<keyword evidence="2" id="KW-1185">Reference proteome</keyword>
<organism evidence="1 2">
    <name type="scientific">Shimia haliotis</name>
    <dbReference type="NCBI Taxonomy" id="1280847"/>
    <lineage>
        <taxon>Bacteria</taxon>
        <taxon>Pseudomonadati</taxon>
        <taxon>Pseudomonadota</taxon>
        <taxon>Alphaproteobacteria</taxon>
        <taxon>Rhodobacterales</taxon>
        <taxon>Roseobacteraceae</taxon>
    </lineage>
</organism>
<evidence type="ECO:0000313" key="2">
    <source>
        <dbReference type="Proteomes" id="UP000198851"/>
    </source>
</evidence>
<dbReference type="PROSITE" id="PS51257">
    <property type="entry name" value="PROKAR_LIPOPROTEIN"/>
    <property type="match status" value="1"/>
</dbReference>
<dbReference type="EMBL" id="FOSZ01000007">
    <property type="protein sequence ID" value="SFL23142.1"/>
    <property type="molecule type" value="Genomic_DNA"/>
</dbReference>
<dbReference type="OrthoDB" id="8686772at2"/>
<dbReference type="Proteomes" id="UP000198851">
    <property type="component" value="Unassembled WGS sequence"/>
</dbReference>
<name>A0A1I4FZ17_9RHOB</name>
<dbReference type="AlphaFoldDB" id="A0A1I4FZ17"/>
<accession>A0A1I4FZ17</accession>
<gene>
    <name evidence="1" type="ORF">SAMN04488036_10769</name>
</gene>
<proteinExistence type="predicted"/>
<dbReference type="STRING" id="1280847.SAMN04488036_10769"/>
<sequence length="224" mass="25590">MRAPLIFLCLLLMSCGRPLTDTERAFFNDIAGDSFDPAPVRITKNAPLGVATFTREVRPRLTCRERIYPAPEPGPVTTSPAGVVLWNHLYTSEGWSVPNYMPAYPGKIHLEAAMYFAHEMVHVWQWQNRDLTGYSPWKAANEHQVSDDPYLFEVTSDATFLTYHYEQQASVVEEYLCCTLLDPDAPRTERLTDLVEEVFPTQNLPRPEQVMLPWEAAQIRGICR</sequence>
<reference evidence="2" key="1">
    <citation type="submission" date="2016-10" db="EMBL/GenBank/DDBJ databases">
        <authorList>
            <person name="Varghese N."/>
            <person name="Submissions S."/>
        </authorList>
    </citation>
    <scope>NUCLEOTIDE SEQUENCE [LARGE SCALE GENOMIC DNA]</scope>
    <source>
        <strain evidence="2">DSM 28453</strain>
    </source>
</reference>
<protein>
    <submittedName>
        <fullName evidence="1">Uncharacterized protein</fullName>
    </submittedName>
</protein>
<dbReference type="RefSeq" id="WP_093325095.1">
    <property type="nucleotide sequence ID" value="NZ_FOSZ01000007.1"/>
</dbReference>